<dbReference type="Proteomes" id="UP000885753">
    <property type="component" value="Unassembled WGS sequence"/>
</dbReference>
<dbReference type="EMBL" id="DSEE01000459">
    <property type="protein sequence ID" value="HER40819.1"/>
    <property type="molecule type" value="Genomic_DNA"/>
</dbReference>
<keyword evidence="1" id="KW-0472">Membrane</keyword>
<protein>
    <submittedName>
        <fullName evidence="2">Uncharacterized protein</fullName>
    </submittedName>
</protein>
<gene>
    <name evidence="2" type="ORF">ENO10_06320</name>
</gene>
<sequence>MKKYLSTADLVVIIVTFVLFTLALFTKGFTHDLLLEAGVLLVSIKLILMNYRNTRLNTKIMEKLDEIKQILGEQKK</sequence>
<reference evidence="2" key="1">
    <citation type="journal article" date="2020" name="mSystems">
        <title>Genome- and Community-Level Interaction Insights into Carbon Utilization and Element Cycling Functions of Hydrothermarchaeota in Hydrothermal Sediment.</title>
        <authorList>
            <person name="Zhou Z."/>
            <person name="Liu Y."/>
            <person name="Xu W."/>
            <person name="Pan J."/>
            <person name="Luo Z.H."/>
            <person name="Li M."/>
        </authorList>
    </citation>
    <scope>NUCLEOTIDE SEQUENCE [LARGE SCALE GENOMIC DNA]</scope>
    <source>
        <strain evidence="2">SpSt-1235</strain>
    </source>
</reference>
<name>A0A7C2M981_9FLAO</name>
<proteinExistence type="predicted"/>
<evidence type="ECO:0000313" key="2">
    <source>
        <dbReference type="EMBL" id="HER40819.1"/>
    </source>
</evidence>
<evidence type="ECO:0000256" key="1">
    <source>
        <dbReference type="SAM" id="Phobius"/>
    </source>
</evidence>
<feature type="transmembrane region" description="Helical" evidence="1">
    <location>
        <begin position="7"/>
        <end position="27"/>
    </location>
</feature>
<keyword evidence="1" id="KW-0812">Transmembrane</keyword>
<feature type="transmembrane region" description="Helical" evidence="1">
    <location>
        <begin position="33"/>
        <end position="51"/>
    </location>
</feature>
<accession>A0A7C2M981</accession>
<comment type="caution">
    <text evidence="2">The sequence shown here is derived from an EMBL/GenBank/DDBJ whole genome shotgun (WGS) entry which is preliminary data.</text>
</comment>
<keyword evidence="1" id="KW-1133">Transmembrane helix</keyword>
<organism evidence="2">
    <name type="scientific">Salinimicrobium catena</name>
    <dbReference type="NCBI Taxonomy" id="390640"/>
    <lineage>
        <taxon>Bacteria</taxon>
        <taxon>Pseudomonadati</taxon>
        <taxon>Bacteroidota</taxon>
        <taxon>Flavobacteriia</taxon>
        <taxon>Flavobacteriales</taxon>
        <taxon>Flavobacteriaceae</taxon>
        <taxon>Salinimicrobium</taxon>
    </lineage>
</organism>
<dbReference type="AlphaFoldDB" id="A0A7C2M981"/>